<keyword evidence="3" id="KW-1185">Reference proteome</keyword>
<evidence type="ECO:0008006" key="4">
    <source>
        <dbReference type="Google" id="ProtNLM"/>
    </source>
</evidence>
<protein>
    <recommendedName>
        <fullName evidence="4">Phage holin family protein</fullName>
    </recommendedName>
</protein>
<keyword evidence="1" id="KW-0812">Transmembrane</keyword>
<accession>A0A2S0KHQ1</accession>
<keyword evidence="1" id="KW-1133">Transmembrane helix</keyword>
<keyword evidence="1" id="KW-0472">Membrane</keyword>
<feature type="transmembrane region" description="Helical" evidence="1">
    <location>
        <begin position="96"/>
        <end position="119"/>
    </location>
</feature>
<organism evidence="2 3">
    <name type="scientific">Gordonia iterans</name>
    <dbReference type="NCBI Taxonomy" id="1004901"/>
    <lineage>
        <taxon>Bacteria</taxon>
        <taxon>Bacillati</taxon>
        <taxon>Actinomycetota</taxon>
        <taxon>Actinomycetes</taxon>
        <taxon>Mycobacteriales</taxon>
        <taxon>Gordoniaceae</taxon>
        <taxon>Gordonia</taxon>
    </lineage>
</organism>
<feature type="transmembrane region" description="Helical" evidence="1">
    <location>
        <begin position="32"/>
        <end position="58"/>
    </location>
</feature>
<dbReference type="AlphaFoldDB" id="A0A2S0KHQ1"/>
<sequence length="152" mass="16243">MIRFLLNFAVNLVSAAVAFLIAWAVIDGFDLSLGGFFIAVALFTALQSLLGPFVFNIARQYASAILGGIGLVSTLLALWITTLISGALSISGVSAWIASTVVVWLVSALAGWGLGYLILTRWWDRKQEAEAENAAADAALARREAKKAKKEK</sequence>
<reference evidence="2 3" key="1">
    <citation type="submission" date="2018-03" db="EMBL/GenBank/DDBJ databases">
        <title>Characteristics and genome of n-alkane degrading marine bacteria Gordonia iterans isolated from crude oil contaminated in Tae-an, South Korea.</title>
        <authorList>
            <person name="Lee S.-S."/>
            <person name="Kim H."/>
        </authorList>
    </citation>
    <scope>NUCLEOTIDE SEQUENCE [LARGE SCALE GENOMIC DNA]</scope>
    <source>
        <strain evidence="2 3">Co17</strain>
    </source>
</reference>
<dbReference type="RefSeq" id="WP_105942872.1">
    <property type="nucleotide sequence ID" value="NZ_CP027433.1"/>
</dbReference>
<proteinExistence type="predicted"/>
<feature type="transmembrane region" description="Helical" evidence="1">
    <location>
        <begin position="5"/>
        <end position="26"/>
    </location>
</feature>
<evidence type="ECO:0000313" key="2">
    <source>
        <dbReference type="EMBL" id="AVM01161.1"/>
    </source>
</evidence>
<dbReference type="EMBL" id="CP027433">
    <property type="protein sequence ID" value="AVM01161.1"/>
    <property type="molecule type" value="Genomic_DNA"/>
</dbReference>
<name>A0A2S0KHQ1_9ACTN</name>
<dbReference type="KEGG" id="git:C6V83_13790"/>
<evidence type="ECO:0000313" key="3">
    <source>
        <dbReference type="Proteomes" id="UP000239814"/>
    </source>
</evidence>
<feature type="transmembrane region" description="Helical" evidence="1">
    <location>
        <begin position="65"/>
        <end position="90"/>
    </location>
</feature>
<dbReference type="Proteomes" id="UP000239814">
    <property type="component" value="Chromosome"/>
</dbReference>
<gene>
    <name evidence="2" type="ORF">C6V83_13790</name>
</gene>
<dbReference type="OrthoDB" id="4871734at2"/>
<evidence type="ECO:0000256" key="1">
    <source>
        <dbReference type="SAM" id="Phobius"/>
    </source>
</evidence>